<dbReference type="InterPro" id="IPR044965">
    <property type="entry name" value="Glyco_hydro_17_plant"/>
</dbReference>
<keyword evidence="9" id="KW-1185">Reference proteome</keyword>
<reference evidence="8" key="2">
    <citation type="submission" date="2019-07" db="EMBL/GenBank/DDBJ databases">
        <authorList>
            <person name="Yang Y."/>
            <person name="Bocs S."/>
            <person name="Baudouin L."/>
        </authorList>
    </citation>
    <scope>NUCLEOTIDE SEQUENCE</scope>
    <source>
        <tissue evidence="8">Spear leaf of Hainan Tall coconut</tissue>
    </source>
</reference>
<evidence type="ECO:0000313" key="8">
    <source>
        <dbReference type="EMBL" id="KAG1330214.1"/>
    </source>
</evidence>
<evidence type="ECO:0000256" key="5">
    <source>
        <dbReference type="ARBA" id="ARBA00022801"/>
    </source>
</evidence>
<gene>
    <name evidence="8" type="ORF">COCNU_02G001820</name>
</gene>
<dbReference type="SUPFAM" id="SSF141562">
    <property type="entry name" value="At5g01610-like"/>
    <property type="match status" value="1"/>
</dbReference>
<dbReference type="InterPro" id="IPR036758">
    <property type="entry name" value="At5g01610-like"/>
</dbReference>
<dbReference type="GO" id="GO:0042973">
    <property type="term" value="F:glucan endo-1,3-beta-D-glucosidase activity"/>
    <property type="evidence" value="ECO:0007669"/>
    <property type="project" value="UniProtKB-EC"/>
</dbReference>
<keyword evidence="6" id="KW-0326">Glycosidase</keyword>
<proteinExistence type="inferred from homology"/>
<evidence type="ECO:0000313" key="9">
    <source>
        <dbReference type="Proteomes" id="UP000797356"/>
    </source>
</evidence>
<evidence type="ECO:0000256" key="7">
    <source>
        <dbReference type="RuleBase" id="RU004335"/>
    </source>
</evidence>
<evidence type="ECO:0000256" key="1">
    <source>
        <dbReference type="ARBA" id="ARBA00000382"/>
    </source>
</evidence>
<dbReference type="InterPro" id="IPR017853">
    <property type="entry name" value="GH"/>
</dbReference>
<dbReference type="Proteomes" id="UP000797356">
    <property type="component" value="Chromosome 2"/>
</dbReference>
<comment type="similarity">
    <text evidence="2 7">Belongs to the glycosyl hydrolase 17 family.</text>
</comment>
<dbReference type="InterPro" id="IPR007493">
    <property type="entry name" value="DUF538"/>
</dbReference>
<sequence length="544" mass="59793">MVQQCQFGFIQLGSTLGINYGQVANNLPSPEQVLTLLTSLSITKIRIYDTNPQVLTAFANSGIDLIVTVPNEVVAQVTDPRQALQWVMTNIKPYFPATKISGIAVANEVFTSDDTALMSNLVPAMVSLHAALVQLGLDSYIHLSTANSLAVLETSYPPSSGSFKPELASLLVSFLQFLKETNSPFWINAYPYFAYKGDPNNVSLDYVLFNPNQGIADPYTKLHYDNMLYAQVDAVIFAIARMGYGGVEVRVSETGWPSKGDLGETGATVENARAYNRNLLLRQMRNQGTPLRPNQRLEVYLFALFNEDMKPGPTSERNYGLLRPDGTMAYNLGLGRLTSTSTASVSLASSAARAMNLPFRILSSLKVLGGFQAPKRDEQIQLPVFHITKRLTTQTSLSFEANNLAIQIMAEKEGGIVNKGHEEGMKLALSLLQEFDLPLGLLPLADVVEVGFVRSTGYMWIVQKAKVEHSFKIVSKLVSYATEINGYVEKHRIKKLKGVKAKELLLWPPVNEITVDYPPTGKIHFKSLAGVTKTFPVEAFAAGQ</sequence>
<dbReference type="PANTHER" id="PTHR32227">
    <property type="entry name" value="GLUCAN ENDO-1,3-BETA-GLUCOSIDASE BG1-RELATED-RELATED"/>
    <property type="match status" value="1"/>
</dbReference>
<name>A0A8K0MWI5_COCNU</name>
<evidence type="ECO:0000256" key="6">
    <source>
        <dbReference type="ARBA" id="ARBA00023295"/>
    </source>
</evidence>
<dbReference type="FunFam" id="3.20.20.80:FF:000005">
    <property type="entry name" value="Glucan endo-1,3-beta-glucosidase 14"/>
    <property type="match status" value="1"/>
</dbReference>
<keyword evidence="4" id="KW-0732">Signal</keyword>
<dbReference type="Pfam" id="PF00332">
    <property type="entry name" value="Glyco_hydro_17"/>
    <property type="match status" value="1"/>
</dbReference>
<evidence type="ECO:0000256" key="2">
    <source>
        <dbReference type="ARBA" id="ARBA00008773"/>
    </source>
</evidence>
<evidence type="ECO:0000256" key="3">
    <source>
        <dbReference type="ARBA" id="ARBA00012780"/>
    </source>
</evidence>
<dbReference type="Gene3D" id="3.20.20.80">
    <property type="entry name" value="Glycosidases"/>
    <property type="match status" value="1"/>
</dbReference>
<organism evidence="8 9">
    <name type="scientific">Cocos nucifera</name>
    <name type="common">Coconut palm</name>
    <dbReference type="NCBI Taxonomy" id="13894"/>
    <lineage>
        <taxon>Eukaryota</taxon>
        <taxon>Viridiplantae</taxon>
        <taxon>Streptophyta</taxon>
        <taxon>Embryophyta</taxon>
        <taxon>Tracheophyta</taxon>
        <taxon>Spermatophyta</taxon>
        <taxon>Magnoliopsida</taxon>
        <taxon>Liliopsida</taxon>
        <taxon>Arecaceae</taxon>
        <taxon>Arecoideae</taxon>
        <taxon>Cocoseae</taxon>
        <taxon>Attaleinae</taxon>
        <taxon>Cocos</taxon>
    </lineage>
</organism>
<accession>A0A8K0MWI5</accession>
<dbReference type="InterPro" id="IPR000490">
    <property type="entry name" value="Glyco_hydro_17"/>
</dbReference>
<evidence type="ECO:0000256" key="4">
    <source>
        <dbReference type="ARBA" id="ARBA00022729"/>
    </source>
</evidence>
<protein>
    <recommendedName>
        <fullName evidence="3">glucan endo-1,3-beta-D-glucosidase</fullName>
        <ecNumber evidence="3">3.2.1.39</ecNumber>
    </recommendedName>
</protein>
<keyword evidence="5" id="KW-0378">Hydrolase</keyword>
<dbReference type="Gene3D" id="2.30.240.10">
    <property type="entry name" value="At5g01610-like"/>
    <property type="match status" value="1"/>
</dbReference>
<dbReference type="OrthoDB" id="77201at2759"/>
<dbReference type="SUPFAM" id="SSF51445">
    <property type="entry name" value="(Trans)glycosidases"/>
    <property type="match status" value="1"/>
</dbReference>
<dbReference type="Pfam" id="PF04398">
    <property type="entry name" value="DUF538"/>
    <property type="match status" value="1"/>
</dbReference>
<comment type="caution">
    <text evidence="8">The sequence shown here is derived from an EMBL/GenBank/DDBJ whole genome shotgun (WGS) entry which is preliminary data.</text>
</comment>
<dbReference type="EC" id="3.2.1.39" evidence="3"/>
<dbReference type="AlphaFoldDB" id="A0A8K0MWI5"/>
<comment type="catalytic activity">
    <reaction evidence="1">
        <text>Hydrolysis of (1-&gt;3)-beta-D-glucosidic linkages in (1-&gt;3)-beta-D-glucans.</text>
        <dbReference type="EC" id="3.2.1.39"/>
    </reaction>
</comment>
<dbReference type="GO" id="GO:0005975">
    <property type="term" value="P:carbohydrate metabolic process"/>
    <property type="evidence" value="ECO:0007669"/>
    <property type="project" value="InterPro"/>
</dbReference>
<reference evidence="8" key="1">
    <citation type="journal article" date="2017" name="Gigascience">
        <title>The genome draft of coconut (Cocos nucifera).</title>
        <authorList>
            <person name="Xiao Y."/>
            <person name="Xu P."/>
            <person name="Fan H."/>
            <person name="Baudouin L."/>
            <person name="Xia W."/>
            <person name="Bocs S."/>
            <person name="Xu J."/>
            <person name="Li Q."/>
            <person name="Guo A."/>
            <person name="Zhou L."/>
            <person name="Li J."/>
            <person name="Wu Y."/>
            <person name="Ma Z."/>
            <person name="Armero A."/>
            <person name="Issali A.E."/>
            <person name="Liu N."/>
            <person name="Peng M."/>
            <person name="Yang Y."/>
        </authorList>
    </citation>
    <scope>NUCLEOTIDE SEQUENCE</scope>
    <source>
        <tissue evidence="8">Spear leaf of Hainan Tall coconut</tissue>
    </source>
</reference>
<dbReference type="EMBL" id="CM017873">
    <property type="protein sequence ID" value="KAG1330214.1"/>
    <property type="molecule type" value="Genomic_DNA"/>
</dbReference>